<gene>
    <name evidence="5" type="primary">rtcR</name>
    <name evidence="5" type="ORF">LZC94_47390</name>
</gene>
<dbReference type="InterPro" id="IPR002078">
    <property type="entry name" value="Sigma_54_int"/>
</dbReference>
<dbReference type="Gene3D" id="1.10.8.60">
    <property type="match status" value="1"/>
</dbReference>
<name>A0ABZ2M0R3_9BACT</name>
<feature type="domain" description="Sigma-54 factor interaction" evidence="4">
    <location>
        <begin position="214"/>
        <end position="456"/>
    </location>
</feature>
<dbReference type="EMBL" id="CP089984">
    <property type="protein sequence ID" value="WXB15434.1"/>
    <property type="molecule type" value="Genomic_DNA"/>
</dbReference>
<evidence type="ECO:0000256" key="2">
    <source>
        <dbReference type="ARBA" id="ARBA00022840"/>
    </source>
</evidence>
<dbReference type="Gene3D" id="3.40.50.300">
    <property type="entry name" value="P-loop containing nucleotide triphosphate hydrolases"/>
    <property type="match status" value="1"/>
</dbReference>
<dbReference type="PANTHER" id="PTHR32071">
    <property type="entry name" value="TRANSCRIPTIONAL REGULATORY PROTEIN"/>
    <property type="match status" value="1"/>
</dbReference>
<dbReference type="SMART" id="SM00382">
    <property type="entry name" value="AAA"/>
    <property type="match status" value="1"/>
</dbReference>
<sequence length="570" mass="64004">MARRKLVVLGLLGTTLDAGHGNKRWERWRPTVALTQHEDLLVDRLELLHGKDSAALADTVVADIGRVSPETAVVRHAVEFKDPWDFEHVYGRLHDFARAYPFNPDKEDYLVHITTGTHVAQICLFLLTESRYLPARLLQTSPAHRRDPNEPRSARDGRDPRDGRDARDTNAKSSARLGPGTYAIIDLDLSKYDRLASRFQKEKDLGQSFLKSGIDTKNAAFNELIERIERVAVASRAPILLTGPTGAGKSKLARRIFELKKARRQITGEFAEVNCATLRGDAAMSTLFGHTKGAFTGAVADRPGLLRKAHRGVLFLDEIGELGSDEQAMLLRAIEEKVFYPLGSDRETSSDFQLIAGTNRNLLARSDTARAPTGYEFRDDLFARINLWTFRLPALHERSEDIPPNLDFELEKASRDLGVNITMNREATERFLRFASKWTWPGNFRDFNASVTRMATLSDGGRITEDIVAAEIEHLRARAQPPPPSGPRAGELTARILGAERAARLDRFDRVQLEDVLSVCERARSLSDAGRELFANSRTERTSVNDSDRLRKYLARFAIDFASLKDDIHR</sequence>
<dbReference type="Pfam" id="PF00158">
    <property type="entry name" value="Sigma54_activat"/>
    <property type="match status" value="1"/>
</dbReference>
<organism evidence="5 6">
    <name type="scientific">Pendulispora albinea</name>
    <dbReference type="NCBI Taxonomy" id="2741071"/>
    <lineage>
        <taxon>Bacteria</taxon>
        <taxon>Pseudomonadati</taxon>
        <taxon>Myxococcota</taxon>
        <taxon>Myxococcia</taxon>
        <taxon>Myxococcales</taxon>
        <taxon>Sorangiineae</taxon>
        <taxon>Pendulisporaceae</taxon>
        <taxon>Pendulispora</taxon>
    </lineage>
</organism>
<dbReference type="PANTHER" id="PTHR32071:SF14">
    <property type="entry name" value="TRANSCRIPTIONAL REGULATORY PROTEIN RTCR"/>
    <property type="match status" value="1"/>
</dbReference>
<dbReference type="InterPro" id="IPR017183">
    <property type="entry name" value="Sigma54_dep_tscrpt_act_RtcR"/>
</dbReference>
<keyword evidence="1" id="KW-0547">Nucleotide-binding</keyword>
<reference evidence="5 6" key="1">
    <citation type="submission" date="2021-12" db="EMBL/GenBank/DDBJ databases">
        <title>Discovery of the Pendulisporaceae a myxobacterial family with distinct sporulation behavior and unique specialized metabolism.</title>
        <authorList>
            <person name="Garcia R."/>
            <person name="Popoff A."/>
            <person name="Bader C.D."/>
            <person name="Loehr J."/>
            <person name="Walesch S."/>
            <person name="Walt C."/>
            <person name="Boldt J."/>
            <person name="Bunk B."/>
            <person name="Haeckl F.J.F.P.J."/>
            <person name="Gunesch A.P."/>
            <person name="Birkelbach J."/>
            <person name="Nuebel U."/>
            <person name="Pietschmann T."/>
            <person name="Bach T."/>
            <person name="Mueller R."/>
        </authorList>
    </citation>
    <scope>NUCLEOTIDE SEQUENCE [LARGE SCALE GENOMIC DNA]</scope>
    <source>
        <strain evidence="5 6">MSr11954</strain>
    </source>
</reference>
<feature type="compositionally biased region" description="Basic and acidic residues" evidence="3">
    <location>
        <begin position="144"/>
        <end position="170"/>
    </location>
</feature>
<dbReference type="Pfam" id="PF25601">
    <property type="entry name" value="AAA_lid_14"/>
    <property type="match status" value="1"/>
</dbReference>
<evidence type="ECO:0000313" key="5">
    <source>
        <dbReference type="EMBL" id="WXB15434.1"/>
    </source>
</evidence>
<dbReference type="Proteomes" id="UP001370348">
    <property type="component" value="Chromosome"/>
</dbReference>
<dbReference type="SUPFAM" id="SSF52540">
    <property type="entry name" value="P-loop containing nucleoside triphosphate hydrolases"/>
    <property type="match status" value="1"/>
</dbReference>
<dbReference type="RefSeq" id="WP_394825062.1">
    <property type="nucleotide sequence ID" value="NZ_CP089984.1"/>
</dbReference>
<feature type="region of interest" description="Disordered" evidence="3">
    <location>
        <begin position="138"/>
        <end position="175"/>
    </location>
</feature>
<dbReference type="InterPro" id="IPR027417">
    <property type="entry name" value="P-loop_NTPase"/>
</dbReference>
<dbReference type="InterPro" id="IPR058031">
    <property type="entry name" value="AAA_lid_NorR"/>
</dbReference>
<dbReference type="Pfam" id="PF06956">
    <property type="entry name" value="RtcR"/>
    <property type="match status" value="2"/>
</dbReference>
<dbReference type="NCBIfam" id="NF038308">
    <property type="entry name" value="RNA_repair_RtcR"/>
    <property type="match status" value="1"/>
</dbReference>
<evidence type="ECO:0000256" key="1">
    <source>
        <dbReference type="ARBA" id="ARBA00022741"/>
    </source>
</evidence>
<keyword evidence="2" id="KW-0067">ATP-binding</keyword>
<proteinExistence type="predicted"/>
<dbReference type="PROSITE" id="PS50045">
    <property type="entry name" value="SIGMA54_INTERACT_4"/>
    <property type="match status" value="1"/>
</dbReference>
<evidence type="ECO:0000256" key="3">
    <source>
        <dbReference type="SAM" id="MobiDB-lite"/>
    </source>
</evidence>
<keyword evidence="6" id="KW-1185">Reference proteome</keyword>
<evidence type="ECO:0000313" key="6">
    <source>
        <dbReference type="Proteomes" id="UP001370348"/>
    </source>
</evidence>
<dbReference type="InterPro" id="IPR009715">
    <property type="entry name" value="RtcR"/>
</dbReference>
<accession>A0ABZ2M0R3</accession>
<dbReference type="PIRSF" id="PIRSF037354">
    <property type="entry name" value="Txn_actvtr_RtcR"/>
    <property type="match status" value="1"/>
</dbReference>
<dbReference type="InterPro" id="IPR003593">
    <property type="entry name" value="AAA+_ATPase"/>
</dbReference>
<protein>
    <submittedName>
        <fullName evidence="5">RNA repair transcriptional activator RtcR</fullName>
    </submittedName>
</protein>
<evidence type="ECO:0000259" key="4">
    <source>
        <dbReference type="PROSITE" id="PS50045"/>
    </source>
</evidence>
<dbReference type="CDD" id="cd00009">
    <property type="entry name" value="AAA"/>
    <property type="match status" value="1"/>
</dbReference>